<name>A0A6J0JZV3_RAPSA</name>
<proteinExistence type="predicted"/>
<dbReference type="Proteomes" id="UP000504610">
    <property type="component" value="Chromosome 6"/>
</dbReference>
<keyword evidence="3" id="KW-1185">Reference proteome</keyword>
<dbReference type="GO" id="GO:0003924">
    <property type="term" value="F:GTPase activity"/>
    <property type="evidence" value="ECO:0007669"/>
    <property type="project" value="InterPro"/>
</dbReference>
<dbReference type="CDD" id="cd08771">
    <property type="entry name" value="DLP_1"/>
    <property type="match status" value="1"/>
</dbReference>
<dbReference type="FunFam" id="3.40.50.300:FF:001281">
    <property type="entry name" value="Dynamin-like protein ARC5"/>
    <property type="match status" value="1"/>
</dbReference>
<dbReference type="PRINTS" id="PR00195">
    <property type="entry name" value="DYNAMIN"/>
</dbReference>
<dbReference type="PROSITE" id="PS51718">
    <property type="entry name" value="G_DYNAMIN_2"/>
    <property type="match status" value="1"/>
</dbReference>
<dbReference type="RefSeq" id="XP_018440696.1">
    <property type="nucleotide sequence ID" value="XM_018585194.2"/>
</dbReference>
<dbReference type="InterPro" id="IPR045063">
    <property type="entry name" value="Dynamin_N"/>
</dbReference>
<gene>
    <name evidence="4" type="primary">LOC108812826</name>
</gene>
<accession>A0A6J0JZV3</accession>
<feature type="region of interest" description="Disordered" evidence="1">
    <location>
        <begin position="1"/>
        <end position="52"/>
    </location>
</feature>
<dbReference type="GO" id="GO:0008017">
    <property type="term" value="F:microtubule binding"/>
    <property type="evidence" value="ECO:0007669"/>
    <property type="project" value="TreeGrafter"/>
</dbReference>
<feature type="compositionally biased region" description="Low complexity" evidence="1">
    <location>
        <begin position="17"/>
        <end position="30"/>
    </location>
</feature>
<feature type="compositionally biased region" description="Basic and acidic residues" evidence="1">
    <location>
        <begin position="1"/>
        <end position="10"/>
    </location>
</feature>
<evidence type="ECO:0000313" key="4">
    <source>
        <dbReference type="RefSeq" id="XP_018440696.1"/>
    </source>
</evidence>
<dbReference type="GeneID" id="108812826"/>
<organism evidence="3 4">
    <name type="scientific">Raphanus sativus</name>
    <name type="common">Radish</name>
    <name type="synonym">Raphanus raphanistrum var. sativus</name>
    <dbReference type="NCBI Taxonomy" id="3726"/>
    <lineage>
        <taxon>Eukaryota</taxon>
        <taxon>Viridiplantae</taxon>
        <taxon>Streptophyta</taxon>
        <taxon>Embryophyta</taxon>
        <taxon>Tracheophyta</taxon>
        <taxon>Spermatophyta</taxon>
        <taxon>Magnoliopsida</taxon>
        <taxon>eudicotyledons</taxon>
        <taxon>Gunneridae</taxon>
        <taxon>Pentapetalae</taxon>
        <taxon>rosids</taxon>
        <taxon>malvids</taxon>
        <taxon>Brassicales</taxon>
        <taxon>Brassicaceae</taxon>
        <taxon>Brassiceae</taxon>
        <taxon>Raphanus</taxon>
    </lineage>
</organism>
<dbReference type="SMART" id="SM00053">
    <property type="entry name" value="DYNc"/>
    <property type="match status" value="1"/>
</dbReference>
<dbReference type="GO" id="GO:0016020">
    <property type="term" value="C:membrane"/>
    <property type="evidence" value="ECO:0007669"/>
    <property type="project" value="TreeGrafter"/>
</dbReference>
<dbReference type="GO" id="GO:0016559">
    <property type="term" value="P:peroxisome fission"/>
    <property type="evidence" value="ECO:0007669"/>
    <property type="project" value="TreeGrafter"/>
</dbReference>
<sequence length="772" mass="86512">MAERNGRGKVENTLTHSSSSPQSSNKTMSSDSSAPKSVTVEEMSAAAGEEEESAIEERYSLYEAYNELHALAQELETPFEAPAVLVVGQQTDGKSALVEALMGFQFNHVGGGTKTRRPITLHMKYDPQCQFPLCHLGSDDDPSVALPKSLSQIQAYIEAENMRLEQEPSPFSAKEIIVKVQYKYCPNLTIIDTPGLIAPAPGLKNRALQVQARAVEALVRAKMQHKEFIILCLEDSSDWSIATTRRIVMQVDPELSRTIVVSTKLDTKIPQFSCSSDVEVFLSPPASALDSSLLGDSPFFTSVPSGRVGYGHDSVYKSNDEFKQAVSLREIEDIASLEKKLGRVLTKQEKNRIGVSKLRLFLEELLWKRYKESVPLIIPLLGKEYRSTVRKLDIVSKELSSLDEAKLKERGRTFHDLFLTKLSLLLKGTVVAPPDKFGETLQDERTQGGSFVGTDGLQFPHKLIPNAGMRLYGGAQYHRAMAEFRFLVGAIKCPPITREEIVNACGVEDIHDGTNYSRTACVIAVAKARDTFEPFLHQLGARLLHILKRLLPISVYLLQKEGEYLSGHEVFLKRVASAFNTFVESTEKSCRDKCMEDLASTTRYVTWSLHNKNRAGLRQFLDSFGGTEQVATSGSGIQTTETRLADLLDSTLWNRKLAPSSERIVYALVQQIFQGIREYFLASAELKFNCFLLMPIVDKLPALLREELENAFEDDLDSIFDITNLRQSLDQKKRSTEIELRRIKRIKEKFRVMNEKLNSHEFAQSLSPPSLQ</sequence>
<dbReference type="PANTHER" id="PTHR11566:SF78">
    <property type="entry name" value="DYNAMIN-LIKE PROTEIN ARC5"/>
    <property type="match status" value="1"/>
</dbReference>
<dbReference type="AlphaFoldDB" id="A0A6J0JZV3"/>
<reference evidence="3" key="1">
    <citation type="journal article" date="2019" name="Database">
        <title>The radish genome database (RadishGD): an integrated information resource for radish genomics.</title>
        <authorList>
            <person name="Yu H.J."/>
            <person name="Baek S."/>
            <person name="Lee Y.J."/>
            <person name="Cho A."/>
            <person name="Mun J.H."/>
        </authorList>
    </citation>
    <scope>NUCLEOTIDE SEQUENCE [LARGE SCALE GENOMIC DNA]</scope>
    <source>
        <strain evidence="3">cv. WK10039</strain>
    </source>
</reference>
<dbReference type="GO" id="GO:0005874">
    <property type="term" value="C:microtubule"/>
    <property type="evidence" value="ECO:0007669"/>
    <property type="project" value="TreeGrafter"/>
</dbReference>
<evidence type="ECO:0000259" key="2">
    <source>
        <dbReference type="PROSITE" id="PS51718"/>
    </source>
</evidence>
<reference evidence="4" key="2">
    <citation type="submission" date="2025-08" db="UniProtKB">
        <authorList>
            <consortium name="RefSeq"/>
        </authorList>
    </citation>
    <scope>IDENTIFICATION</scope>
    <source>
        <tissue evidence="4">Leaf</tissue>
    </source>
</reference>
<dbReference type="Gene3D" id="3.40.50.300">
    <property type="entry name" value="P-loop containing nucleotide triphosphate hydrolases"/>
    <property type="match status" value="1"/>
</dbReference>
<dbReference type="InterPro" id="IPR027417">
    <property type="entry name" value="P-loop_NTPase"/>
</dbReference>
<dbReference type="Pfam" id="PF00350">
    <property type="entry name" value="Dynamin_N"/>
    <property type="match status" value="1"/>
</dbReference>
<dbReference type="PANTHER" id="PTHR11566">
    <property type="entry name" value="DYNAMIN"/>
    <property type="match status" value="1"/>
</dbReference>
<evidence type="ECO:0000256" key="1">
    <source>
        <dbReference type="SAM" id="MobiDB-lite"/>
    </source>
</evidence>
<protein>
    <submittedName>
        <fullName evidence="4">Dynamin-like protein ARC5 isoform X2</fullName>
    </submittedName>
</protein>
<dbReference type="SUPFAM" id="SSF52540">
    <property type="entry name" value="P-loop containing nucleoside triphosphate hydrolases"/>
    <property type="match status" value="1"/>
</dbReference>
<evidence type="ECO:0000313" key="3">
    <source>
        <dbReference type="Proteomes" id="UP000504610"/>
    </source>
</evidence>
<dbReference type="OrthoDB" id="5061070at2759"/>
<dbReference type="InterPro" id="IPR022812">
    <property type="entry name" value="Dynamin"/>
</dbReference>
<feature type="domain" description="Dynamin-type G" evidence="2">
    <location>
        <begin position="78"/>
        <end position="375"/>
    </location>
</feature>
<dbReference type="InterPro" id="IPR001401">
    <property type="entry name" value="Dynamin_GTPase"/>
</dbReference>
<dbReference type="GO" id="GO:0005777">
    <property type="term" value="C:peroxisome"/>
    <property type="evidence" value="ECO:0007669"/>
    <property type="project" value="TreeGrafter"/>
</dbReference>
<dbReference type="GO" id="GO:0005525">
    <property type="term" value="F:GTP binding"/>
    <property type="evidence" value="ECO:0007669"/>
    <property type="project" value="InterPro"/>
</dbReference>
<dbReference type="InterPro" id="IPR030381">
    <property type="entry name" value="G_DYNAMIN_dom"/>
</dbReference>